<sequence>RCVSLYRYRQLLFPGNGGSDSTDSASSSLRESGCSDSTVLSPVPLRFVPHGSTVFEFYRSSSVLCSKVELTRAFALIPAEAVVLFRWWSDICGDGICMPMKSFVTWSRRGGRVYACPSQGGFRHVFSSRISRGGRGVFLG</sequence>
<keyword evidence="2" id="KW-1185">Reference proteome</keyword>
<name>A0ABQ8DX65_BRANA</name>
<evidence type="ECO:0000313" key="1">
    <source>
        <dbReference type="EMBL" id="KAH0933935.1"/>
    </source>
</evidence>
<reference evidence="1 2" key="1">
    <citation type="submission" date="2021-05" db="EMBL/GenBank/DDBJ databases">
        <title>Genome Assembly of Synthetic Allotetraploid Brassica napus Reveals Homoeologous Exchanges between Subgenomes.</title>
        <authorList>
            <person name="Davis J.T."/>
        </authorList>
    </citation>
    <scope>NUCLEOTIDE SEQUENCE [LARGE SCALE GENOMIC DNA]</scope>
    <source>
        <strain evidence="2">cv. Da-Ae</strain>
        <tissue evidence="1">Seedling</tissue>
    </source>
</reference>
<gene>
    <name evidence="1" type="ORF">HID58_011052</name>
</gene>
<evidence type="ECO:0000313" key="2">
    <source>
        <dbReference type="Proteomes" id="UP000824890"/>
    </source>
</evidence>
<dbReference type="Proteomes" id="UP000824890">
    <property type="component" value="Unassembled WGS sequence"/>
</dbReference>
<comment type="caution">
    <text evidence="1">The sequence shown here is derived from an EMBL/GenBank/DDBJ whole genome shotgun (WGS) entry which is preliminary data.</text>
</comment>
<accession>A0ABQ8DX65</accession>
<organism evidence="1 2">
    <name type="scientific">Brassica napus</name>
    <name type="common">Rape</name>
    <dbReference type="NCBI Taxonomy" id="3708"/>
    <lineage>
        <taxon>Eukaryota</taxon>
        <taxon>Viridiplantae</taxon>
        <taxon>Streptophyta</taxon>
        <taxon>Embryophyta</taxon>
        <taxon>Tracheophyta</taxon>
        <taxon>Spermatophyta</taxon>
        <taxon>Magnoliopsida</taxon>
        <taxon>eudicotyledons</taxon>
        <taxon>Gunneridae</taxon>
        <taxon>Pentapetalae</taxon>
        <taxon>rosids</taxon>
        <taxon>malvids</taxon>
        <taxon>Brassicales</taxon>
        <taxon>Brassicaceae</taxon>
        <taxon>Brassiceae</taxon>
        <taxon>Brassica</taxon>
    </lineage>
</organism>
<protein>
    <submittedName>
        <fullName evidence="1">Uncharacterized protein</fullName>
    </submittedName>
</protein>
<dbReference type="EMBL" id="JAGKQM010000003">
    <property type="protein sequence ID" value="KAH0933935.1"/>
    <property type="molecule type" value="Genomic_DNA"/>
</dbReference>
<proteinExistence type="predicted"/>
<feature type="non-terminal residue" evidence="1">
    <location>
        <position position="1"/>
    </location>
</feature>